<accession>A0A1Y6E5B0</accession>
<dbReference type="Proteomes" id="UP000194420">
    <property type="component" value="Unassembled WGS sequence"/>
</dbReference>
<evidence type="ECO:0000313" key="2">
    <source>
        <dbReference type="EMBL" id="SMQ57829.1"/>
    </source>
</evidence>
<keyword evidence="1" id="KW-0812">Transmembrane</keyword>
<proteinExistence type="predicted"/>
<evidence type="ECO:0000256" key="1">
    <source>
        <dbReference type="SAM" id="Phobius"/>
    </source>
</evidence>
<organism evidence="2 3">
    <name type="scientific">Altererythrobacter xiamenensis</name>
    <dbReference type="NCBI Taxonomy" id="1316679"/>
    <lineage>
        <taxon>Bacteria</taxon>
        <taxon>Pseudomonadati</taxon>
        <taxon>Pseudomonadota</taxon>
        <taxon>Alphaproteobacteria</taxon>
        <taxon>Sphingomonadales</taxon>
        <taxon>Erythrobacteraceae</taxon>
        <taxon>Altererythrobacter</taxon>
    </lineage>
</organism>
<gene>
    <name evidence="2" type="ORF">SAMN06297468_0061</name>
</gene>
<dbReference type="EMBL" id="FXWG01000001">
    <property type="protein sequence ID" value="SMQ57829.1"/>
    <property type="molecule type" value="Genomic_DNA"/>
</dbReference>
<evidence type="ECO:0000313" key="3">
    <source>
        <dbReference type="Proteomes" id="UP000194420"/>
    </source>
</evidence>
<protein>
    <submittedName>
        <fullName evidence="2">Uncharacterized protein</fullName>
    </submittedName>
</protein>
<feature type="transmembrane region" description="Helical" evidence="1">
    <location>
        <begin position="9"/>
        <end position="30"/>
    </location>
</feature>
<name>A0A1Y6E5B0_9SPHN</name>
<reference evidence="3" key="1">
    <citation type="submission" date="2017-04" db="EMBL/GenBank/DDBJ databases">
        <authorList>
            <person name="Varghese N."/>
            <person name="Submissions S."/>
        </authorList>
    </citation>
    <scope>NUCLEOTIDE SEQUENCE [LARGE SCALE GENOMIC DNA]</scope>
</reference>
<keyword evidence="1" id="KW-1133">Transmembrane helix</keyword>
<keyword evidence="3" id="KW-1185">Reference proteome</keyword>
<dbReference type="RefSeq" id="WP_086436065.1">
    <property type="nucleotide sequence ID" value="NZ_FXWG01000001.1"/>
</dbReference>
<sequence length="61" mass="6255">MSFSPARALVFFVIGLPIGFILSALGFTILSRDISAPAIAPWALVIAAIGGIGAGLRKEQA</sequence>
<dbReference type="OrthoDB" id="7433567at2"/>
<dbReference type="AlphaFoldDB" id="A0A1Y6E5B0"/>
<feature type="transmembrane region" description="Helical" evidence="1">
    <location>
        <begin position="36"/>
        <end position="56"/>
    </location>
</feature>
<keyword evidence="1" id="KW-0472">Membrane</keyword>